<reference evidence="2" key="1">
    <citation type="submission" date="2015-10" db="EMBL/GenBank/DDBJ databases">
        <authorList>
            <person name="Lehtovirta-Morley L.E."/>
            <person name="Vieille C."/>
        </authorList>
    </citation>
    <scope>NUCLEOTIDE SEQUENCE [LARGE SCALE GENOMIC DNA]</scope>
</reference>
<dbReference type="AlphaFoldDB" id="A0A128A3K4"/>
<gene>
    <name evidence="1" type="ORF">NDEV_1137</name>
</gene>
<keyword evidence="2" id="KW-1185">Reference proteome</keyword>
<dbReference type="KEGG" id="ndv:NDEV_1137"/>
<evidence type="ECO:0000313" key="1">
    <source>
        <dbReference type="EMBL" id="CUR51902.1"/>
    </source>
</evidence>
<dbReference type="Proteomes" id="UP000196239">
    <property type="component" value="Chromosome 1"/>
</dbReference>
<organism evidence="1 2">
    <name type="scientific">Nitrosotalea devaniterrae</name>
    <dbReference type="NCBI Taxonomy" id="1078905"/>
    <lineage>
        <taxon>Archaea</taxon>
        <taxon>Nitrososphaerota</taxon>
        <taxon>Nitrososphaeria</taxon>
        <taxon>Nitrosotaleales</taxon>
        <taxon>Nitrosotaleaceae</taxon>
        <taxon>Nitrosotalea</taxon>
    </lineage>
</organism>
<evidence type="ECO:0000313" key="2">
    <source>
        <dbReference type="Proteomes" id="UP000196239"/>
    </source>
</evidence>
<proteinExistence type="predicted"/>
<sequence length="54" mass="6442">MPFSIIISTFELRQTLQRPRITHFTIILNLNFNEYQLGQTIDHSQHGMTYHILI</sequence>
<protein>
    <submittedName>
        <fullName evidence="1">Uncharacterized protein</fullName>
    </submittedName>
</protein>
<dbReference type="EMBL" id="LN890280">
    <property type="protein sequence ID" value="CUR51902.1"/>
    <property type="molecule type" value="Genomic_DNA"/>
</dbReference>
<accession>A0A128A3K4</accession>
<name>A0A128A3K4_9ARCH</name>